<evidence type="ECO:0000313" key="3">
    <source>
        <dbReference type="Proteomes" id="UP000053237"/>
    </source>
</evidence>
<dbReference type="EMBL" id="CAIX01000256">
    <property type="protein sequence ID" value="CCI48923.1"/>
    <property type="molecule type" value="Genomic_DNA"/>
</dbReference>
<evidence type="ECO:0000313" key="2">
    <source>
        <dbReference type="EMBL" id="CCI48923.1"/>
    </source>
</evidence>
<feature type="compositionally biased region" description="Basic residues" evidence="1">
    <location>
        <begin position="437"/>
        <end position="452"/>
    </location>
</feature>
<comment type="caution">
    <text evidence="2">The sequence shown here is derived from an EMBL/GenBank/DDBJ whole genome shotgun (WGS) entry which is preliminary data.</text>
</comment>
<accession>A0A024GPY6</accession>
<feature type="region of interest" description="Disordered" evidence="1">
    <location>
        <begin position="505"/>
        <end position="565"/>
    </location>
</feature>
<feature type="region of interest" description="Disordered" evidence="1">
    <location>
        <begin position="143"/>
        <end position="454"/>
    </location>
</feature>
<dbReference type="AlphaFoldDB" id="A0A024GPY6"/>
<name>A0A024GPY6_9STRA</name>
<feature type="compositionally biased region" description="Basic and acidic residues" evidence="1">
    <location>
        <begin position="302"/>
        <end position="328"/>
    </location>
</feature>
<feature type="compositionally biased region" description="Basic and acidic residues" evidence="1">
    <location>
        <begin position="361"/>
        <end position="393"/>
    </location>
</feature>
<proteinExistence type="predicted"/>
<feature type="compositionally biased region" description="Basic and acidic residues" evidence="1">
    <location>
        <begin position="65"/>
        <end position="80"/>
    </location>
</feature>
<feature type="compositionally biased region" description="Basic and acidic residues" evidence="1">
    <location>
        <begin position="105"/>
        <end position="117"/>
    </location>
</feature>
<protein>
    <submittedName>
        <fullName evidence="2">Uncharacterized protein</fullName>
    </submittedName>
</protein>
<feature type="compositionally biased region" description="Polar residues" evidence="1">
    <location>
        <begin position="523"/>
        <end position="532"/>
    </location>
</feature>
<feature type="compositionally biased region" description="Basic and acidic residues" evidence="1">
    <location>
        <begin position="154"/>
        <end position="216"/>
    </location>
</feature>
<gene>
    <name evidence="2" type="ORF">BN9_101320</name>
</gene>
<organism evidence="2 3">
    <name type="scientific">Albugo candida</name>
    <dbReference type="NCBI Taxonomy" id="65357"/>
    <lineage>
        <taxon>Eukaryota</taxon>
        <taxon>Sar</taxon>
        <taxon>Stramenopiles</taxon>
        <taxon>Oomycota</taxon>
        <taxon>Peronosporomycetes</taxon>
        <taxon>Albuginales</taxon>
        <taxon>Albuginaceae</taxon>
        <taxon>Albugo</taxon>
    </lineage>
</organism>
<evidence type="ECO:0000256" key="1">
    <source>
        <dbReference type="SAM" id="MobiDB-lite"/>
    </source>
</evidence>
<reference evidence="2 3" key="1">
    <citation type="submission" date="2012-05" db="EMBL/GenBank/DDBJ databases">
        <title>Recombination and specialization in a pathogen metapopulation.</title>
        <authorList>
            <person name="Gardiner A."/>
            <person name="Kemen E."/>
            <person name="Schultz-Larsen T."/>
            <person name="MacLean D."/>
            <person name="Van Oosterhout C."/>
            <person name="Jones J.D.G."/>
        </authorList>
    </citation>
    <scope>NUCLEOTIDE SEQUENCE [LARGE SCALE GENOMIC DNA]</scope>
    <source>
        <strain evidence="2 3">Ac Nc2</strain>
    </source>
</reference>
<feature type="compositionally biased region" description="Basic and acidic residues" evidence="1">
    <location>
        <begin position="544"/>
        <end position="565"/>
    </location>
</feature>
<keyword evidence="3" id="KW-1185">Reference proteome</keyword>
<dbReference type="Proteomes" id="UP000053237">
    <property type="component" value="Unassembled WGS sequence"/>
</dbReference>
<sequence>MVHVSVQHLTTVVIILLDATRQHSDGLVLDAHHPSIRIVAKAETQERWPKLANKGLVRYADDQMASHELSHEQRFSRSLDENEPEQSGSLPHKHEKDQSTGTSEDVSHSEHDNKTKDISPTSPGIATRATSGLYNLLGYLKPQSWSKQPTMPTVEKETSLHVRESDKNKQSQLENEHEAAKSGAIDHKSADKHSSREGIESDSHSGHEAAKSDVIKRKAAKDQFSSGIKTVNHHGNEAAKSGAIDHKSADKHSSREGIESDNHSGHEAAKSGVIKRKSAKDQFSSGIKTVSHHGNEAAKSGAIDHKSADKHSSREAIESDNHSGHEAAKSGVIKRKSAKDQFSSGIKTVSHHGNEAAKSGAIDHKSADKHSSREGIESDSHSGHEAAKSDVIKRKAAKDQFSSGIKTVSHRGHSESSAIDPKSAEDHSLKGTGSHNTNHHHSSQHASTKVKKSLADRVRGVWSSKFPAVKKNYTRVKGGLSKVFTNLRGILKQHKKKLSDWIRSWKAQKGSKDTEDNVPPNPDTSRASSGNSKAKAPSIPNSPRKSESTARSLIGKDHKYNAISS</sequence>
<feature type="compositionally biased region" description="Basic and acidic residues" evidence="1">
    <location>
        <begin position="243"/>
        <end position="269"/>
    </location>
</feature>
<dbReference type="InParanoid" id="A0A024GPY6"/>
<feature type="region of interest" description="Disordered" evidence="1">
    <location>
        <begin position="65"/>
        <end position="126"/>
    </location>
</feature>